<keyword evidence="2" id="KW-1185">Reference proteome</keyword>
<evidence type="ECO:0000313" key="1">
    <source>
        <dbReference type="EMBL" id="NVD41961.1"/>
    </source>
</evidence>
<comment type="caution">
    <text evidence="1">The sequence shown here is derived from an EMBL/GenBank/DDBJ whole genome shotgun (WGS) entry which is preliminary data.</text>
</comment>
<dbReference type="AlphaFoldDB" id="A0A7Y6QAE0"/>
<gene>
    <name evidence="1" type="ORF">HT585_24135</name>
</gene>
<accession>A0A7Y6QAE0</accession>
<name>A0A7Y6QAE0_9HYPH</name>
<organism evidence="1 2">
    <name type="scientific">Ensifer oleiphilus</name>
    <dbReference type="NCBI Taxonomy" id="2742698"/>
    <lineage>
        <taxon>Bacteria</taxon>
        <taxon>Pseudomonadati</taxon>
        <taxon>Pseudomonadota</taxon>
        <taxon>Alphaproteobacteria</taxon>
        <taxon>Hyphomicrobiales</taxon>
        <taxon>Rhizobiaceae</taxon>
        <taxon>Sinorhizobium/Ensifer group</taxon>
        <taxon>Ensifer</taxon>
    </lineage>
</organism>
<proteinExistence type="predicted"/>
<dbReference type="RefSeq" id="WP_176355328.1">
    <property type="nucleotide sequence ID" value="NZ_JABWDU010000007.1"/>
</dbReference>
<reference evidence="1 2" key="1">
    <citation type="submission" date="2020-06" db="EMBL/GenBank/DDBJ databases">
        <authorList>
            <person name="Grouzdev D.S."/>
        </authorList>
    </citation>
    <scope>NUCLEOTIDE SEQUENCE [LARGE SCALE GENOMIC DNA]</scope>
    <source>
        <strain evidence="1 2">HO-A22</strain>
    </source>
</reference>
<protein>
    <submittedName>
        <fullName evidence="1">Uncharacterized protein</fullName>
    </submittedName>
</protein>
<dbReference type="Proteomes" id="UP000520198">
    <property type="component" value="Unassembled WGS sequence"/>
</dbReference>
<dbReference type="EMBL" id="JABWDU010000007">
    <property type="protein sequence ID" value="NVD41961.1"/>
    <property type="molecule type" value="Genomic_DNA"/>
</dbReference>
<evidence type="ECO:0000313" key="2">
    <source>
        <dbReference type="Proteomes" id="UP000520198"/>
    </source>
</evidence>
<sequence>MTLSYGVVVPIEPTGELAAQDVLRRLYPHAAADERDFIWLRWRAAPFFELVAT</sequence>